<organism evidence="2">
    <name type="scientific">viral metagenome</name>
    <dbReference type="NCBI Taxonomy" id="1070528"/>
    <lineage>
        <taxon>unclassified sequences</taxon>
        <taxon>metagenomes</taxon>
        <taxon>organismal metagenomes</taxon>
    </lineage>
</organism>
<sequence>MNMNTAYTTIEDLAPLDVKTTITTTKKNSATSLLIWFVVIFIILYIIFIIWRPNFVKKNVQGIIVDEVDQTKAILWSLFIAAIITLIIYLVRR</sequence>
<keyword evidence="1" id="KW-0472">Membrane</keyword>
<feature type="transmembrane region" description="Helical" evidence="1">
    <location>
        <begin position="33"/>
        <end position="53"/>
    </location>
</feature>
<evidence type="ECO:0000256" key="1">
    <source>
        <dbReference type="SAM" id="Phobius"/>
    </source>
</evidence>
<accession>A0A6C0BPH7</accession>
<dbReference type="AlphaFoldDB" id="A0A6C0BPH7"/>
<reference evidence="2" key="1">
    <citation type="journal article" date="2020" name="Nature">
        <title>Giant virus diversity and host interactions through global metagenomics.</title>
        <authorList>
            <person name="Schulz F."/>
            <person name="Roux S."/>
            <person name="Paez-Espino D."/>
            <person name="Jungbluth S."/>
            <person name="Walsh D.A."/>
            <person name="Denef V.J."/>
            <person name="McMahon K.D."/>
            <person name="Konstantinidis K.T."/>
            <person name="Eloe-Fadrosh E.A."/>
            <person name="Kyrpides N.C."/>
            <person name="Woyke T."/>
        </authorList>
    </citation>
    <scope>NUCLEOTIDE SEQUENCE</scope>
    <source>
        <strain evidence="2">GVMAG-M-3300017651-5</strain>
    </source>
</reference>
<keyword evidence="1" id="KW-1133">Transmembrane helix</keyword>
<proteinExistence type="predicted"/>
<name>A0A6C0BPH7_9ZZZZ</name>
<feature type="transmembrane region" description="Helical" evidence="1">
    <location>
        <begin position="73"/>
        <end position="91"/>
    </location>
</feature>
<evidence type="ECO:0000313" key="2">
    <source>
        <dbReference type="EMBL" id="QHS93163.1"/>
    </source>
</evidence>
<dbReference type="EMBL" id="MN739198">
    <property type="protein sequence ID" value="QHS93163.1"/>
    <property type="molecule type" value="Genomic_DNA"/>
</dbReference>
<keyword evidence="1" id="KW-0812">Transmembrane</keyword>
<protein>
    <submittedName>
        <fullName evidence="2">Uncharacterized protein</fullName>
    </submittedName>
</protein>